<keyword evidence="2 3" id="KW-0175">Coiled coil</keyword>
<protein>
    <recommendedName>
        <fullName evidence="7">Interactor of constitutive active ROPs 2, chloroplastic</fullName>
    </recommendedName>
</protein>
<dbReference type="InterPro" id="IPR029688">
    <property type="entry name" value="ICR"/>
</dbReference>
<comment type="similarity">
    <text evidence="1">Belongs to the ICR family.</text>
</comment>
<feature type="coiled-coil region" evidence="3">
    <location>
        <begin position="384"/>
        <end position="418"/>
    </location>
</feature>
<feature type="coiled-coil region" evidence="3">
    <location>
        <begin position="174"/>
        <end position="299"/>
    </location>
</feature>
<proteinExistence type="inferred from homology"/>
<keyword evidence="6" id="KW-1185">Reference proteome</keyword>
<feature type="compositionally biased region" description="Basic and acidic residues" evidence="4">
    <location>
        <begin position="102"/>
        <end position="114"/>
    </location>
</feature>
<comment type="caution">
    <text evidence="5">The sequence shown here is derived from an EMBL/GenBank/DDBJ whole genome shotgun (WGS) entry which is preliminary data.</text>
</comment>
<reference evidence="5 6" key="1">
    <citation type="submission" date="2024-03" db="EMBL/GenBank/DDBJ databases">
        <authorList>
            <person name="Martinez-Hernandez J."/>
        </authorList>
    </citation>
    <scope>NUCLEOTIDE SEQUENCE [LARGE SCALE GENOMIC DNA]</scope>
</reference>
<dbReference type="PANTHER" id="PTHR34224:SF4">
    <property type="entry name" value="INTERACTOR OF CONSTITUTIVE ACTIVE ROPS 2, CHLOROPLASTIC"/>
    <property type="match status" value="1"/>
</dbReference>
<sequence>MQTSKARSGTSEASERKCPATPRTARRLKLPSSDFGSVSSSNPASKTPRRRIPKVTESKSSPASPIPEKKQPSRVQELESQLAQLEEDLRRAKNQLSSSESWKNKAQEEAEEAKKRLLSISEDLEESQQQLIELSSSEEERLQELHKISQDRDHSWQSELDAVQKQRTMDSAALVSTTNEIQKLKIQLERVRESEATHINNAESAYNEIQDLKVELDVTLSLIEKLKIEVRDCEDSESRALEVLGKTQMQLEAANKIVEMLELEAKKAFEVYKSLSLELEQSRALVKSLEELASKLQANMVSGANKDTSGPTDETGLPLDNVENKEINQLKSELISAKSEVGQLKSALEFAEERYQQECIQSTIQIRSAYEQLEHTKSESSQRQDEFYEELKRAAANIEELKAALVYKESQLQGISEENEGLKSRIKQIRHHTEREYELLVEQQELHADIADLKARLLDSETELQNLTKENNSLKMEIKKGELEKNKVRDDAVASADAARAAEYEALMKLGYKTEEADKSNRRLVQVTEQLDAAQTVNSELEAELRILKVQSDQWRKAAEAAAAMLSTGNNAKLEEKTGSLDSSYNNNYNFIDDKIISPYSEDMDDESPKKKNTNMLKKIGVLWKKNH</sequence>
<feature type="region of interest" description="Disordered" evidence="4">
    <location>
        <begin position="1"/>
        <end position="114"/>
    </location>
</feature>
<gene>
    <name evidence="5" type="ORF">LLUT_LOCUS22440</name>
</gene>
<dbReference type="PANTHER" id="PTHR34224">
    <property type="entry name" value="INTERACTOR OF CONSTITUTIVE ACTIVE ROPS 2, CHLOROPLASTIC-RELATED"/>
    <property type="match status" value="1"/>
</dbReference>
<feature type="compositionally biased region" description="Polar residues" evidence="4">
    <location>
        <begin position="1"/>
        <end position="12"/>
    </location>
</feature>
<evidence type="ECO:0000256" key="3">
    <source>
        <dbReference type="SAM" id="Coils"/>
    </source>
</evidence>
<evidence type="ECO:0000313" key="5">
    <source>
        <dbReference type="EMBL" id="CAL0321380.1"/>
    </source>
</evidence>
<accession>A0AAV1XI52</accession>
<name>A0AAV1XI52_LUPLU</name>
<evidence type="ECO:0008006" key="7">
    <source>
        <dbReference type="Google" id="ProtNLM"/>
    </source>
</evidence>
<dbReference type="AlphaFoldDB" id="A0AAV1XI52"/>
<dbReference type="EMBL" id="CAXHTB010000015">
    <property type="protein sequence ID" value="CAL0321380.1"/>
    <property type="molecule type" value="Genomic_DNA"/>
</dbReference>
<evidence type="ECO:0000256" key="2">
    <source>
        <dbReference type="ARBA" id="ARBA00023054"/>
    </source>
</evidence>
<evidence type="ECO:0000313" key="6">
    <source>
        <dbReference type="Proteomes" id="UP001497480"/>
    </source>
</evidence>
<feature type="coiled-coil region" evidence="3">
    <location>
        <begin position="327"/>
        <end position="354"/>
    </location>
</feature>
<organism evidence="5 6">
    <name type="scientific">Lupinus luteus</name>
    <name type="common">European yellow lupine</name>
    <dbReference type="NCBI Taxonomy" id="3873"/>
    <lineage>
        <taxon>Eukaryota</taxon>
        <taxon>Viridiplantae</taxon>
        <taxon>Streptophyta</taxon>
        <taxon>Embryophyta</taxon>
        <taxon>Tracheophyta</taxon>
        <taxon>Spermatophyta</taxon>
        <taxon>Magnoliopsida</taxon>
        <taxon>eudicotyledons</taxon>
        <taxon>Gunneridae</taxon>
        <taxon>Pentapetalae</taxon>
        <taxon>rosids</taxon>
        <taxon>fabids</taxon>
        <taxon>Fabales</taxon>
        <taxon>Fabaceae</taxon>
        <taxon>Papilionoideae</taxon>
        <taxon>50 kb inversion clade</taxon>
        <taxon>genistoids sensu lato</taxon>
        <taxon>core genistoids</taxon>
        <taxon>Genisteae</taxon>
        <taxon>Lupinus</taxon>
    </lineage>
</organism>
<feature type="coiled-coil region" evidence="3">
    <location>
        <begin position="524"/>
        <end position="558"/>
    </location>
</feature>
<dbReference type="Proteomes" id="UP001497480">
    <property type="component" value="Unassembled WGS sequence"/>
</dbReference>
<evidence type="ECO:0000256" key="4">
    <source>
        <dbReference type="SAM" id="MobiDB-lite"/>
    </source>
</evidence>
<feature type="compositionally biased region" description="Polar residues" evidence="4">
    <location>
        <begin position="34"/>
        <end position="45"/>
    </location>
</feature>
<feature type="coiled-coil region" evidence="3">
    <location>
        <begin position="443"/>
        <end position="491"/>
    </location>
</feature>
<evidence type="ECO:0000256" key="1">
    <source>
        <dbReference type="ARBA" id="ARBA00009778"/>
    </source>
</evidence>